<dbReference type="Gene3D" id="1.10.530.10">
    <property type="match status" value="1"/>
</dbReference>
<keyword evidence="4" id="KW-1185">Reference proteome</keyword>
<dbReference type="Proteomes" id="UP001518925">
    <property type="component" value="Unassembled WGS sequence"/>
</dbReference>
<dbReference type="InterPro" id="IPR023346">
    <property type="entry name" value="Lysozyme-like_dom_sf"/>
</dbReference>
<dbReference type="Pfam" id="PF01464">
    <property type="entry name" value="SLT"/>
    <property type="match status" value="1"/>
</dbReference>
<dbReference type="EMBL" id="JAFELM010000030">
    <property type="protein sequence ID" value="MBM6618262.1"/>
    <property type="molecule type" value="Genomic_DNA"/>
</dbReference>
<name>A0ABS2DIE6_9BACI</name>
<proteinExistence type="inferred from homology"/>
<evidence type="ECO:0000259" key="2">
    <source>
        <dbReference type="Pfam" id="PF01464"/>
    </source>
</evidence>
<organism evidence="3 4">
    <name type="scientific">Bacillus suaedaesalsae</name>
    <dbReference type="NCBI Taxonomy" id="2810349"/>
    <lineage>
        <taxon>Bacteria</taxon>
        <taxon>Bacillati</taxon>
        <taxon>Bacillota</taxon>
        <taxon>Bacilli</taxon>
        <taxon>Bacillales</taxon>
        <taxon>Bacillaceae</taxon>
        <taxon>Bacillus</taxon>
    </lineage>
</organism>
<gene>
    <name evidence="3" type="ORF">JR050_11385</name>
</gene>
<sequence length="237" mass="25804">MTFLLVKLTIKSSASSMKKRDNWRDHNLNINQMKMMLEIQALRGFSGQGVEQTSNSDNMFQNMLTEFLSNGLDSTKDLLSSLPQAAESITSSMPSLNLNKIKSSLPPIELGSIDSMIQQAADKFGVDSKLIKAVIKNESNFNPNAVSHAGASGLMQLMPSTARGLGVANIFDPAQNIEGGTKYLRQMLDKYDGNIKLALAAYNAGPGNVDKHGGIPPFKETQNYVKKVTNTYSQLNA</sequence>
<dbReference type="PANTHER" id="PTHR37423:SF2">
    <property type="entry name" value="MEMBRANE-BOUND LYTIC MUREIN TRANSGLYCOSYLASE C"/>
    <property type="match status" value="1"/>
</dbReference>
<protein>
    <submittedName>
        <fullName evidence="3">Lytic transglycosylase domain-containing protein</fullName>
    </submittedName>
</protein>
<dbReference type="InterPro" id="IPR000189">
    <property type="entry name" value="Transglyc_AS"/>
</dbReference>
<dbReference type="PANTHER" id="PTHR37423">
    <property type="entry name" value="SOLUBLE LYTIC MUREIN TRANSGLYCOSYLASE-RELATED"/>
    <property type="match status" value="1"/>
</dbReference>
<accession>A0ABS2DIE6</accession>
<comment type="caution">
    <text evidence="3">The sequence shown here is derived from an EMBL/GenBank/DDBJ whole genome shotgun (WGS) entry which is preliminary data.</text>
</comment>
<evidence type="ECO:0000313" key="4">
    <source>
        <dbReference type="Proteomes" id="UP001518925"/>
    </source>
</evidence>
<evidence type="ECO:0000256" key="1">
    <source>
        <dbReference type="ARBA" id="ARBA00007734"/>
    </source>
</evidence>
<reference evidence="3 4" key="1">
    <citation type="submission" date="2021-02" db="EMBL/GenBank/DDBJ databases">
        <title>Bacillus sp. RD4P76, an endophyte from a halophyte.</title>
        <authorList>
            <person name="Sun J.-Q."/>
        </authorList>
    </citation>
    <scope>NUCLEOTIDE SEQUENCE [LARGE SCALE GENOMIC DNA]</scope>
    <source>
        <strain evidence="3 4">RD4P76</strain>
    </source>
</reference>
<dbReference type="InterPro" id="IPR008258">
    <property type="entry name" value="Transglycosylase_SLT_dom_1"/>
</dbReference>
<evidence type="ECO:0000313" key="3">
    <source>
        <dbReference type="EMBL" id="MBM6618262.1"/>
    </source>
</evidence>
<dbReference type="SUPFAM" id="SSF53955">
    <property type="entry name" value="Lysozyme-like"/>
    <property type="match status" value="1"/>
</dbReference>
<comment type="similarity">
    <text evidence="1">Belongs to the transglycosylase Slt family.</text>
</comment>
<dbReference type="CDD" id="cd00254">
    <property type="entry name" value="LT-like"/>
    <property type="match status" value="1"/>
</dbReference>
<dbReference type="PROSITE" id="PS00922">
    <property type="entry name" value="TRANSGLYCOSYLASE"/>
    <property type="match status" value="1"/>
</dbReference>
<feature type="domain" description="Transglycosylase SLT" evidence="2">
    <location>
        <begin position="116"/>
        <end position="224"/>
    </location>
</feature>